<dbReference type="EMBL" id="JAGIZA010000003">
    <property type="protein sequence ID" value="MBP0492096.1"/>
    <property type="molecule type" value="Genomic_DNA"/>
</dbReference>
<dbReference type="RefSeq" id="WP_209371314.1">
    <property type="nucleotide sequence ID" value="NZ_JAGIZA010000003.1"/>
</dbReference>
<gene>
    <name evidence="1" type="ORF">J5Y10_04820</name>
</gene>
<keyword evidence="2" id="KW-1185">Reference proteome</keyword>
<comment type="caution">
    <text evidence="1">The sequence shown here is derived from an EMBL/GenBank/DDBJ whole genome shotgun (WGS) entry which is preliminary data.</text>
</comment>
<accession>A0A940MUA2</accession>
<organism evidence="1 2">
    <name type="scientific">Roseomonas indoligenes</name>
    <dbReference type="NCBI Taxonomy" id="2820811"/>
    <lineage>
        <taxon>Bacteria</taxon>
        <taxon>Pseudomonadati</taxon>
        <taxon>Pseudomonadota</taxon>
        <taxon>Alphaproteobacteria</taxon>
        <taxon>Acetobacterales</taxon>
        <taxon>Roseomonadaceae</taxon>
        <taxon>Roseomonas</taxon>
    </lineage>
</organism>
<dbReference type="Proteomes" id="UP000677537">
    <property type="component" value="Unassembled WGS sequence"/>
</dbReference>
<sequence>MAVIAWRNAAEVAGVSLSATSEASGLGVQSLLTPTIGEVWRSNTGGAVTHAVGIDFGAQVPLRFFAAGAPRDGVLPGTGAAWRVRLSNVAPGNSEILNQGGMSLDLRRGVVGLLLPAALSARYVNILFSGVAGDPYLQLGRIWAGDVLVTTRAVGYGWGRGFGDAGTVERAPASGVLNAQRGAVYRSLNFDLPTLTPANALMLDEVALALGTTGQGFVSPLNDDLRHGMFGRFTAPPAPAQPNLRVFKAQITFQEDL</sequence>
<dbReference type="AlphaFoldDB" id="A0A940MUA2"/>
<reference evidence="1" key="1">
    <citation type="submission" date="2021-03" db="EMBL/GenBank/DDBJ databases">
        <authorList>
            <person name="So Y."/>
        </authorList>
    </citation>
    <scope>NUCLEOTIDE SEQUENCE</scope>
    <source>
        <strain evidence="1">SG15</strain>
    </source>
</reference>
<protein>
    <submittedName>
        <fullName evidence="1">Uncharacterized protein</fullName>
    </submittedName>
</protein>
<evidence type="ECO:0000313" key="1">
    <source>
        <dbReference type="EMBL" id="MBP0492096.1"/>
    </source>
</evidence>
<proteinExistence type="predicted"/>
<evidence type="ECO:0000313" key="2">
    <source>
        <dbReference type="Proteomes" id="UP000677537"/>
    </source>
</evidence>
<name>A0A940MUA2_9PROT</name>